<gene>
    <name evidence="2" type="ORF">SAMN04489745_1623</name>
</gene>
<evidence type="ECO:0000313" key="2">
    <source>
        <dbReference type="EMBL" id="SEB92928.1"/>
    </source>
</evidence>
<dbReference type="AlphaFoldDB" id="A0A1H4NDP3"/>
<protein>
    <submittedName>
        <fullName evidence="2">Uncharacterized protein</fullName>
    </submittedName>
</protein>
<keyword evidence="1" id="KW-1133">Transmembrane helix</keyword>
<keyword evidence="3" id="KW-1185">Reference proteome</keyword>
<sequence>MSPEATALLQHSLAAQGGTTASGAQGVVGADVASSAAHRSVVVDPTAIPVFALNPDFVRGASQDAGKLWYVAFTADQGAAHQTLFTAPDASGAWKPVNVASGDTEQRMAALAKGGELLFEPQIGAWYAVSGHQVRALSHSAVESIGTAPMSLTAYQHKVASSYGDKLPGSTYDRGGAAGGFDAKGSVGVSSLGSAAPEGGAAATSGDQAALAAGGTAAALAGAGVGLVMMRRRSVRS</sequence>
<keyword evidence="1" id="KW-0472">Membrane</keyword>
<proteinExistence type="predicted"/>
<accession>A0A1H4NDP3</accession>
<evidence type="ECO:0000256" key="1">
    <source>
        <dbReference type="SAM" id="Phobius"/>
    </source>
</evidence>
<feature type="transmembrane region" description="Helical" evidence="1">
    <location>
        <begin position="209"/>
        <end position="230"/>
    </location>
</feature>
<keyword evidence="1" id="KW-0812">Transmembrane</keyword>
<reference evidence="2 3" key="1">
    <citation type="submission" date="2016-10" db="EMBL/GenBank/DDBJ databases">
        <authorList>
            <person name="de Groot N.N."/>
        </authorList>
    </citation>
    <scope>NUCLEOTIDE SEQUENCE [LARGE SCALE GENOMIC DNA]</scope>
    <source>
        <strain evidence="2 3">DSM 10495</strain>
    </source>
</reference>
<evidence type="ECO:0000313" key="3">
    <source>
        <dbReference type="Proteomes" id="UP000182652"/>
    </source>
</evidence>
<name>A0A1H4NDP3_9MICC</name>
<dbReference type="Proteomes" id="UP000182652">
    <property type="component" value="Unassembled WGS sequence"/>
</dbReference>
<dbReference type="EMBL" id="FNSN01000003">
    <property type="protein sequence ID" value="SEB92928.1"/>
    <property type="molecule type" value="Genomic_DNA"/>
</dbReference>
<organism evidence="2 3">
    <name type="scientific">Arthrobacter woluwensis</name>
    <dbReference type="NCBI Taxonomy" id="156980"/>
    <lineage>
        <taxon>Bacteria</taxon>
        <taxon>Bacillati</taxon>
        <taxon>Actinomycetota</taxon>
        <taxon>Actinomycetes</taxon>
        <taxon>Micrococcales</taxon>
        <taxon>Micrococcaceae</taxon>
        <taxon>Arthrobacter</taxon>
    </lineage>
</organism>